<reference evidence="3 4" key="1">
    <citation type="journal article" date="2018" name="BMC Genomics">
        <title>The genome of Naegleria lovaniensis, the basis for a comparative approach to unravel pathogenicity factors of the human pathogenic amoeba N. fowleri.</title>
        <authorList>
            <person name="Liechti N."/>
            <person name="Schurch N."/>
            <person name="Bruggmann R."/>
            <person name="Wittwer M."/>
        </authorList>
    </citation>
    <scope>NUCLEOTIDE SEQUENCE [LARGE SCALE GENOMIC DNA]</scope>
    <source>
        <strain evidence="3 4">ATCC 30569</strain>
    </source>
</reference>
<dbReference type="Proteomes" id="UP000816034">
    <property type="component" value="Unassembled WGS sequence"/>
</dbReference>
<feature type="transmembrane region" description="Helical" evidence="2">
    <location>
        <begin position="52"/>
        <end position="73"/>
    </location>
</feature>
<evidence type="ECO:0000256" key="1">
    <source>
        <dbReference type="SAM" id="MobiDB-lite"/>
    </source>
</evidence>
<keyword evidence="2" id="KW-0812">Transmembrane</keyword>
<keyword evidence="2" id="KW-1133">Transmembrane helix</keyword>
<name>A0AA88GTM0_NAELO</name>
<evidence type="ECO:0000313" key="4">
    <source>
        <dbReference type="Proteomes" id="UP000816034"/>
    </source>
</evidence>
<accession>A0AA88GTM0</accession>
<protein>
    <submittedName>
        <fullName evidence="3">Uncharacterized protein</fullName>
    </submittedName>
</protein>
<feature type="region of interest" description="Disordered" evidence="1">
    <location>
        <begin position="1"/>
        <end position="34"/>
    </location>
</feature>
<comment type="caution">
    <text evidence="3">The sequence shown here is derived from an EMBL/GenBank/DDBJ whole genome shotgun (WGS) entry which is preliminary data.</text>
</comment>
<dbReference type="AlphaFoldDB" id="A0AA88GTM0"/>
<evidence type="ECO:0000313" key="3">
    <source>
        <dbReference type="EMBL" id="KAG2385798.1"/>
    </source>
</evidence>
<sequence length="220" mass="25843">MGKRKSKKKSSSSQSQPQHSESEKKRKNNKNDTFFLVDHKRKKKKYESSKHSNTPIVLMEIVVLSFIPTYLLLRNFRFVNRNFAIMAMHAIEKYQFSDHFYVSDKKLENLSQDEVHNLFTKFHSCKRMTVQGDMHCVHSMELPFHKLQNLTYLDCYDIPVSFSEEIIQSNLVNTLVKLKIFTIFTNMPLLLRLKNLQDLSVKLDDSDDLKPLNLEGVLNL</sequence>
<feature type="compositionally biased region" description="Basic residues" evidence="1">
    <location>
        <begin position="1"/>
        <end position="10"/>
    </location>
</feature>
<dbReference type="EMBL" id="PYSW02000017">
    <property type="protein sequence ID" value="KAG2385798.1"/>
    <property type="molecule type" value="Genomic_DNA"/>
</dbReference>
<organism evidence="3 4">
    <name type="scientific">Naegleria lovaniensis</name>
    <name type="common">Amoeba</name>
    <dbReference type="NCBI Taxonomy" id="51637"/>
    <lineage>
        <taxon>Eukaryota</taxon>
        <taxon>Discoba</taxon>
        <taxon>Heterolobosea</taxon>
        <taxon>Tetramitia</taxon>
        <taxon>Eutetramitia</taxon>
        <taxon>Vahlkampfiidae</taxon>
        <taxon>Naegleria</taxon>
    </lineage>
</organism>
<dbReference type="GeneID" id="68095402"/>
<keyword evidence="4" id="KW-1185">Reference proteome</keyword>
<gene>
    <name evidence="3" type="ORF">C9374_002947</name>
</gene>
<evidence type="ECO:0000256" key="2">
    <source>
        <dbReference type="SAM" id="Phobius"/>
    </source>
</evidence>
<keyword evidence="2" id="KW-0472">Membrane</keyword>
<dbReference type="RefSeq" id="XP_044549791.1">
    <property type="nucleotide sequence ID" value="XM_044692420.1"/>
</dbReference>
<proteinExistence type="predicted"/>